<dbReference type="Proteomes" id="UP001058974">
    <property type="component" value="Chromosome 2"/>
</dbReference>
<dbReference type="InterPro" id="IPR056924">
    <property type="entry name" value="SH3_Tf2-1"/>
</dbReference>
<reference evidence="2 3" key="1">
    <citation type="journal article" date="2022" name="Nat. Genet.">
        <title>Improved pea reference genome and pan-genome highlight genomic features and evolutionary characteristics.</title>
        <authorList>
            <person name="Yang T."/>
            <person name="Liu R."/>
            <person name="Luo Y."/>
            <person name="Hu S."/>
            <person name="Wang D."/>
            <person name="Wang C."/>
            <person name="Pandey M.K."/>
            <person name="Ge S."/>
            <person name="Xu Q."/>
            <person name="Li N."/>
            <person name="Li G."/>
            <person name="Huang Y."/>
            <person name="Saxena R.K."/>
            <person name="Ji Y."/>
            <person name="Li M."/>
            <person name="Yan X."/>
            <person name="He Y."/>
            <person name="Liu Y."/>
            <person name="Wang X."/>
            <person name="Xiang C."/>
            <person name="Varshney R.K."/>
            <person name="Ding H."/>
            <person name="Gao S."/>
            <person name="Zong X."/>
        </authorList>
    </citation>
    <scope>NUCLEOTIDE SEQUENCE [LARGE SCALE GENOMIC DNA]</scope>
    <source>
        <strain evidence="2 3">cv. Zhongwan 6</strain>
    </source>
</reference>
<comment type="caution">
    <text evidence="2">The sequence shown here is derived from an EMBL/GenBank/DDBJ whole genome shotgun (WGS) entry which is preliminary data.</text>
</comment>
<evidence type="ECO:0000313" key="2">
    <source>
        <dbReference type="EMBL" id="KAI5439779.1"/>
    </source>
</evidence>
<protein>
    <recommendedName>
        <fullName evidence="1">Tf2-1-like SH3-like domain-containing protein</fullName>
    </recommendedName>
</protein>
<accession>A0A9D5BDF4</accession>
<dbReference type="Pfam" id="PF24626">
    <property type="entry name" value="SH3_Tf2-1"/>
    <property type="match status" value="1"/>
</dbReference>
<evidence type="ECO:0000259" key="1">
    <source>
        <dbReference type="Pfam" id="PF24626"/>
    </source>
</evidence>
<dbReference type="Gramene" id="Psat02G0523500-T1">
    <property type="protein sequence ID" value="KAI5439779.1"/>
    <property type="gene ID" value="KIW84_025235"/>
</dbReference>
<proteinExistence type="predicted"/>
<dbReference type="EMBL" id="JAMSHJ010000002">
    <property type="protein sequence ID" value="KAI5439779.1"/>
    <property type="molecule type" value="Genomic_DNA"/>
</dbReference>
<evidence type="ECO:0000313" key="3">
    <source>
        <dbReference type="Proteomes" id="UP001058974"/>
    </source>
</evidence>
<dbReference type="AlphaFoldDB" id="A0A9D5BDF4"/>
<gene>
    <name evidence="2" type="ORF">KIW84_025235</name>
</gene>
<organism evidence="2 3">
    <name type="scientific">Pisum sativum</name>
    <name type="common">Garden pea</name>
    <name type="synonym">Lathyrus oleraceus</name>
    <dbReference type="NCBI Taxonomy" id="3888"/>
    <lineage>
        <taxon>Eukaryota</taxon>
        <taxon>Viridiplantae</taxon>
        <taxon>Streptophyta</taxon>
        <taxon>Embryophyta</taxon>
        <taxon>Tracheophyta</taxon>
        <taxon>Spermatophyta</taxon>
        <taxon>Magnoliopsida</taxon>
        <taxon>eudicotyledons</taxon>
        <taxon>Gunneridae</taxon>
        <taxon>Pentapetalae</taxon>
        <taxon>rosids</taxon>
        <taxon>fabids</taxon>
        <taxon>Fabales</taxon>
        <taxon>Fabaceae</taxon>
        <taxon>Papilionoideae</taxon>
        <taxon>50 kb inversion clade</taxon>
        <taxon>NPAAA clade</taxon>
        <taxon>Hologalegina</taxon>
        <taxon>IRL clade</taxon>
        <taxon>Fabeae</taxon>
        <taxon>Lathyrus</taxon>
    </lineage>
</organism>
<keyword evidence="3" id="KW-1185">Reference proteome</keyword>
<feature type="domain" description="Tf2-1-like SH3-like" evidence="1">
    <location>
        <begin position="111"/>
        <end position="164"/>
    </location>
</feature>
<name>A0A9D5BDF4_PEA</name>
<sequence>MAPPIIPWNCLVDFEKPFEHTILAPNLTNPKSPKSFVDAVNNVCDIPLSQLPKSYVKGDRITISIPEEEYQIGLEACKHNLHGLVIWQKGSTPLIVATLKTKLSTFWKSIGNLLFVKLRPRRQNSVEGRRMRKPSNRFYGPFKTMKVVGEVAFQMELATTSKIHLVSTSPN</sequence>